<gene>
    <name evidence="1" type="ORF">GCM10009430_45010</name>
</gene>
<name>A0ABP3UHK0_9FLAO</name>
<organism evidence="1 2">
    <name type="scientific">Aquimarina litoralis</name>
    <dbReference type="NCBI Taxonomy" id="584605"/>
    <lineage>
        <taxon>Bacteria</taxon>
        <taxon>Pseudomonadati</taxon>
        <taxon>Bacteroidota</taxon>
        <taxon>Flavobacteriia</taxon>
        <taxon>Flavobacteriales</taxon>
        <taxon>Flavobacteriaceae</taxon>
        <taxon>Aquimarina</taxon>
    </lineage>
</organism>
<dbReference type="RefSeq" id="WP_343914501.1">
    <property type="nucleotide sequence ID" value="NZ_BAAAGE010000006.1"/>
</dbReference>
<accession>A0ABP3UHK0</accession>
<evidence type="ECO:0008006" key="3">
    <source>
        <dbReference type="Google" id="ProtNLM"/>
    </source>
</evidence>
<dbReference type="EMBL" id="BAAAGE010000006">
    <property type="protein sequence ID" value="GAA0732122.1"/>
    <property type="molecule type" value="Genomic_DNA"/>
</dbReference>
<evidence type="ECO:0000313" key="2">
    <source>
        <dbReference type="Proteomes" id="UP001501758"/>
    </source>
</evidence>
<keyword evidence="2" id="KW-1185">Reference proteome</keyword>
<reference evidence="2" key="1">
    <citation type="journal article" date="2019" name="Int. J. Syst. Evol. Microbiol.">
        <title>The Global Catalogue of Microorganisms (GCM) 10K type strain sequencing project: providing services to taxonomists for standard genome sequencing and annotation.</title>
        <authorList>
            <consortium name="The Broad Institute Genomics Platform"/>
            <consortium name="The Broad Institute Genome Sequencing Center for Infectious Disease"/>
            <person name="Wu L."/>
            <person name="Ma J."/>
        </authorList>
    </citation>
    <scope>NUCLEOTIDE SEQUENCE [LARGE SCALE GENOMIC DNA]</scope>
    <source>
        <strain evidence="2">JCM 15974</strain>
    </source>
</reference>
<proteinExistence type="predicted"/>
<dbReference type="Proteomes" id="UP001501758">
    <property type="component" value="Unassembled WGS sequence"/>
</dbReference>
<evidence type="ECO:0000313" key="1">
    <source>
        <dbReference type="EMBL" id="GAA0732122.1"/>
    </source>
</evidence>
<sequence length="234" mass="27295">MKKSIFSLIVILLLVGCENKSRIEGLWIVTSVKVGEEKMTPNARWTRFNADFTQESGNGRFQHSYGSWKLDKKSNELSIANSNGLEDLNNPFVISINENEMIWERTEEGQNIKVTLERASKLPETYGDKILGLWKLEKAISNGNYFTESDTKEMNDYIFFRWDKRFVIASEKGRVNGVYNVHGHKPEVELIPYGDQVERDFWKIQFDENSITLTLLNSEKTVKRKFKRINRFPK</sequence>
<protein>
    <recommendedName>
        <fullName evidence="3">Lipocalin-like domain-containing protein</fullName>
    </recommendedName>
</protein>
<comment type="caution">
    <text evidence="1">The sequence shown here is derived from an EMBL/GenBank/DDBJ whole genome shotgun (WGS) entry which is preliminary data.</text>
</comment>
<dbReference type="PROSITE" id="PS51257">
    <property type="entry name" value="PROKAR_LIPOPROTEIN"/>
    <property type="match status" value="1"/>
</dbReference>